<evidence type="ECO:0000259" key="2">
    <source>
        <dbReference type="PROSITE" id="PS50943"/>
    </source>
</evidence>
<reference evidence="3 4" key="1">
    <citation type="submission" date="2016-11" db="EMBL/GenBank/DDBJ databases">
        <authorList>
            <person name="Jaros S."/>
            <person name="Januszkiewicz K."/>
            <person name="Wedrychowicz H."/>
        </authorList>
    </citation>
    <scope>NUCLEOTIDE SEQUENCE [LARGE SCALE GENOMIC DNA]</scope>
    <source>
        <strain evidence="3 4">DSM 14214</strain>
    </source>
</reference>
<keyword evidence="4" id="KW-1185">Reference proteome</keyword>
<accession>A0A1M6T525</accession>
<dbReference type="PANTHER" id="PTHR46558:SF11">
    <property type="entry name" value="HTH-TYPE TRANSCRIPTIONAL REGULATOR XRE"/>
    <property type="match status" value="1"/>
</dbReference>
<dbReference type="Gene3D" id="1.10.260.40">
    <property type="entry name" value="lambda repressor-like DNA-binding domains"/>
    <property type="match status" value="1"/>
</dbReference>
<dbReference type="SUPFAM" id="SSF47413">
    <property type="entry name" value="lambda repressor-like DNA-binding domains"/>
    <property type="match status" value="1"/>
</dbReference>
<dbReference type="Proteomes" id="UP000183975">
    <property type="component" value="Unassembled WGS sequence"/>
</dbReference>
<dbReference type="CDD" id="cd00093">
    <property type="entry name" value="HTH_XRE"/>
    <property type="match status" value="1"/>
</dbReference>
<dbReference type="RefSeq" id="WP_072851169.1">
    <property type="nucleotide sequence ID" value="NZ_FRAH01000031.1"/>
</dbReference>
<feature type="domain" description="HTH cro/C1-type" evidence="2">
    <location>
        <begin position="8"/>
        <end position="62"/>
    </location>
</feature>
<organism evidence="3 4">
    <name type="scientific">Anaerotignum lactatifermentans DSM 14214</name>
    <dbReference type="NCBI Taxonomy" id="1121323"/>
    <lineage>
        <taxon>Bacteria</taxon>
        <taxon>Bacillati</taxon>
        <taxon>Bacillota</taxon>
        <taxon>Clostridia</taxon>
        <taxon>Lachnospirales</taxon>
        <taxon>Anaerotignaceae</taxon>
        <taxon>Anaerotignum</taxon>
    </lineage>
</organism>
<protein>
    <submittedName>
        <fullName evidence="3">Transcriptional regulator, contains XRE-family HTH domain</fullName>
    </submittedName>
</protein>
<dbReference type="OrthoDB" id="9805654at2"/>
<name>A0A1M6T525_9FIRM</name>
<evidence type="ECO:0000313" key="4">
    <source>
        <dbReference type="Proteomes" id="UP000183975"/>
    </source>
</evidence>
<dbReference type="Pfam" id="PF01381">
    <property type="entry name" value="HTH_3"/>
    <property type="match status" value="1"/>
</dbReference>
<keyword evidence="1" id="KW-0238">DNA-binding</keyword>
<proteinExistence type="predicted"/>
<dbReference type="GO" id="GO:0003677">
    <property type="term" value="F:DNA binding"/>
    <property type="evidence" value="ECO:0007669"/>
    <property type="project" value="UniProtKB-KW"/>
</dbReference>
<dbReference type="PROSITE" id="PS50943">
    <property type="entry name" value="HTH_CROC1"/>
    <property type="match status" value="1"/>
</dbReference>
<dbReference type="AlphaFoldDB" id="A0A1M6T525"/>
<dbReference type="InterPro" id="IPR001387">
    <property type="entry name" value="Cro/C1-type_HTH"/>
</dbReference>
<evidence type="ECO:0000313" key="3">
    <source>
        <dbReference type="EMBL" id="SHK52030.1"/>
    </source>
</evidence>
<sequence>MDSIFDRLKNLREAHNYKQNFVANYLEISQQSYSRYENGKRELPIHFLPALAKLYGVSVDYILGLSMNSQDLESLSQKTYAGKTLKSIVDDLSALNNDNLISVIKYIEFLKSTQNSK</sequence>
<dbReference type="PANTHER" id="PTHR46558">
    <property type="entry name" value="TRACRIPTIONAL REGULATORY PROTEIN-RELATED-RELATED"/>
    <property type="match status" value="1"/>
</dbReference>
<gene>
    <name evidence="3" type="ORF">SAMN02745138_01861</name>
</gene>
<dbReference type="InterPro" id="IPR010982">
    <property type="entry name" value="Lambda_DNA-bd_dom_sf"/>
</dbReference>
<evidence type="ECO:0000256" key="1">
    <source>
        <dbReference type="ARBA" id="ARBA00023125"/>
    </source>
</evidence>
<dbReference type="SMART" id="SM00530">
    <property type="entry name" value="HTH_XRE"/>
    <property type="match status" value="1"/>
</dbReference>
<dbReference type="EMBL" id="FRAH01000031">
    <property type="protein sequence ID" value="SHK52030.1"/>
    <property type="molecule type" value="Genomic_DNA"/>
</dbReference>